<name>A0A9Q4FU27_9HYPH</name>
<dbReference type="RefSeq" id="WP_254677832.1">
    <property type="nucleotide sequence ID" value="NZ_JAMWDU010000006.1"/>
</dbReference>
<keyword evidence="6" id="KW-1185">Reference proteome</keyword>
<dbReference type="PANTHER" id="PTHR43300">
    <property type="entry name" value="ACETYLTRANSFERASE"/>
    <property type="match status" value="1"/>
</dbReference>
<dbReference type="CDD" id="cd04647">
    <property type="entry name" value="LbH_MAT_like"/>
    <property type="match status" value="1"/>
</dbReference>
<evidence type="ECO:0000313" key="5">
    <source>
        <dbReference type="EMBL" id="MCP8888772.1"/>
    </source>
</evidence>
<evidence type="ECO:0000256" key="3">
    <source>
        <dbReference type="ARBA" id="ARBA00022737"/>
    </source>
</evidence>
<organism evidence="5 6">
    <name type="scientific">Devosia ureilytica</name>
    <dbReference type="NCBI Taxonomy" id="2952754"/>
    <lineage>
        <taxon>Bacteria</taxon>
        <taxon>Pseudomonadati</taxon>
        <taxon>Pseudomonadota</taxon>
        <taxon>Alphaproteobacteria</taxon>
        <taxon>Hyphomicrobiales</taxon>
        <taxon>Devosiaceae</taxon>
        <taxon>Devosia</taxon>
    </lineage>
</organism>
<accession>A0A9Q4FU27</accession>
<dbReference type="Proteomes" id="UP001060275">
    <property type="component" value="Unassembled WGS sequence"/>
</dbReference>
<comment type="caution">
    <text evidence="5">The sequence shown here is derived from an EMBL/GenBank/DDBJ whole genome shotgun (WGS) entry which is preliminary data.</text>
</comment>
<evidence type="ECO:0000256" key="1">
    <source>
        <dbReference type="ARBA" id="ARBA00007274"/>
    </source>
</evidence>
<protein>
    <submittedName>
        <fullName evidence="5">Acyltransferase</fullName>
    </submittedName>
</protein>
<evidence type="ECO:0000313" key="6">
    <source>
        <dbReference type="Proteomes" id="UP001060275"/>
    </source>
</evidence>
<dbReference type="EMBL" id="JAMWDU010000006">
    <property type="protein sequence ID" value="MCP8888772.1"/>
    <property type="molecule type" value="Genomic_DNA"/>
</dbReference>
<keyword evidence="3" id="KW-0677">Repeat</keyword>
<dbReference type="AlphaFoldDB" id="A0A9Q4FU27"/>
<dbReference type="InterPro" id="IPR050179">
    <property type="entry name" value="Trans_hexapeptide_repeat"/>
</dbReference>
<dbReference type="PANTHER" id="PTHR43300:SF11">
    <property type="entry name" value="ACETYLTRANSFERASE RV3034C-RELATED"/>
    <property type="match status" value="1"/>
</dbReference>
<dbReference type="InterPro" id="IPR001451">
    <property type="entry name" value="Hexapep"/>
</dbReference>
<keyword evidence="2" id="KW-0808">Transferase</keyword>
<keyword evidence="4 5" id="KW-0012">Acyltransferase</keyword>
<dbReference type="InterPro" id="IPR011004">
    <property type="entry name" value="Trimer_LpxA-like_sf"/>
</dbReference>
<evidence type="ECO:0000256" key="4">
    <source>
        <dbReference type="ARBA" id="ARBA00023315"/>
    </source>
</evidence>
<proteinExistence type="inferred from homology"/>
<comment type="similarity">
    <text evidence="1">Belongs to the transferase hexapeptide repeat family.</text>
</comment>
<dbReference type="InterPro" id="IPR018357">
    <property type="entry name" value="Hexapep_transf_CS"/>
</dbReference>
<gene>
    <name evidence="5" type="ORF">NF348_16790</name>
</gene>
<sequence>MPLPGEGDAWRGSRLQFLTWDRTPDDIDSPEHRSRQAELETRAGASFHPTAYVAADAAIFTTRLVLGEQSWIAGHALVRGDVTFGAHCTVNPYAMISGKVTCGDGVRIASHVSLVGFNHGFDDPGLPIYRQKHETLGITIEDDVWIGANAVVVDGVTIGRGAVIAAGAVVSKDVPPMAIVGGVPAKVLRYRGQGRRNATRAQLQALGERARAQFQDILRRNTHEGEYLSRENHGSARMSIRHLCDAVEIATGFASLPDGLDIPATIARLQAVQDPETGLFPDPYQPPRQGVAMRNDGLALYNVLAVGYALEVLGSQPLHKVSAVELSAPDLCQWLESLTWRERAWGAGADVDTMGTALYFNARYFSTGHARQTLFGWLALNQDRASGLWGAPTKDQGLLQPVNGFYRLTRGTYAQFGIAVPRPDAAIDSVLLNHRNYGGFSGPAYTACNLLDTIHPLLLCLSQTDHRRAEAEAIARNVSARAGERWVDGEGFAFADGQGPGLQGTEMWLSVVHLAAKILGEDDAFCFVPKGVHRTEAVGLGLC</sequence>
<dbReference type="GO" id="GO:0016746">
    <property type="term" value="F:acyltransferase activity"/>
    <property type="evidence" value="ECO:0007669"/>
    <property type="project" value="UniProtKB-KW"/>
</dbReference>
<dbReference type="SUPFAM" id="SSF51161">
    <property type="entry name" value="Trimeric LpxA-like enzymes"/>
    <property type="match status" value="1"/>
</dbReference>
<dbReference type="Pfam" id="PF00132">
    <property type="entry name" value="Hexapep"/>
    <property type="match status" value="1"/>
</dbReference>
<dbReference type="Gene3D" id="2.160.10.10">
    <property type="entry name" value="Hexapeptide repeat proteins"/>
    <property type="match status" value="1"/>
</dbReference>
<reference evidence="5" key="1">
    <citation type="submission" date="2022-06" db="EMBL/GenBank/DDBJ databases">
        <title>Devosia sp. XJ19-45 genome assembly.</title>
        <authorList>
            <person name="Li B."/>
            <person name="Cai M."/>
            <person name="Nie G."/>
            <person name="Li W."/>
        </authorList>
    </citation>
    <scope>NUCLEOTIDE SEQUENCE</scope>
    <source>
        <strain evidence="5">XJ19-45</strain>
    </source>
</reference>
<evidence type="ECO:0000256" key="2">
    <source>
        <dbReference type="ARBA" id="ARBA00022679"/>
    </source>
</evidence>
<dbReference type="PROSITE" id="PS00101">
    <property type="entry name" value="HEXAPEP_TRANSFERASES"/>
    <property type="match status" value="1"/>
</dbReference>